<dbReference type="Proteomes" id="UP000595254">
    <property type="component" value="Chromosome"/>
</dbReference>
<name>A0A974NQS1_PERPY</name>
<evidence type="ECO:0000313" key="1">
    <source>
        <dbReference type="EMBL" id="QQT02100.1"/>
    </source>
</evidence>
<organism evidence="1 2">
    <name type="scientific">Peribacillus psychrosaccharolyticus</name>
    <name type="common">Bacillus psychrosaccharolyticus</name>
    <dbReference type="NCBI Taxonomy" id="1407"/>
    <lineage>
        <taxon>Bacteria</taxon>
        <taxon>Bacillati</taxon>
        <taxon>Bacillota</taxon>
        <taxon>Bacilli</taxon>
        <taxon>Bacillales</taxon>
        <taxon>Bacillaceae</taxon>
        <taxon>Peribacillus</taxon>
    </lineage>
</organism>
<dbReference type="RefSeq" id="WP_040376022.1">
    <property type="nucleotide sequence ID" value="NZ_CP068053.1"/>
</dbReference>
<keyword evidence="2" id="KW-1185">Reference proteome</keyword>
<reference evidence="1 2" key="1">
    <citation type="submission" date="2021-01" db="EMBL/GenBank/DDBJ databases">
        <title>FDA dAtabase for Regulatory Grade micrObial Sequences (FDA-ARGOS): Supporting development and validation of Infectious Disease Dx tests.</title>
        <authorList>
            <person name="Nelson B."/>
            <person name="Plummer A."/>
            <person name="Tallon L."/>
            <person name="Sadzewicz L."/>
            <person name="Zhao X."/>
            <person name="Boylan J."/>
            <person name="Ott S."/>
            <person name="Bowen H."/>
            <person name="Vavikolanu K."/>
            <person name="Mehta A."/>
            <person name="Aluvathingal J."/>
            <person name="Nadendla S."/>
            <person name="Myers T."/>
            <person name="Yan Y."/>
            <person name="Sichtig H."/>
        </authorList>
    </citation>
    <scope>NUCLEOTIDE SEQUENCE [LARGE SCALE GENOMIC DNA]</scope>
    <source>
        <strain evidence="1 2">FDAARGOS_1161</strain>
    </source>
</reference>
<protein>
    <submittedName>
        <fullName evidence="1">Spore gernimation protein GerPD</fullName>
    </submittedName>
</protein>
<proteinExistence type="predicted"/>
<gene>
    <name evidence="1" type="ORF">I6J18_09805</name>
</gene>
<sequence length="59" mass="6272">MDFHVVNGELCVEHIEVVGVSASSLFLIGDAQTIQLSSAFDTPPESLIIGPTFPFIPKG</sequence>
<evidence type="ECO:0000313" key="2">
    <source>
        <dbReference type="Proteomes" id="UP000595254"/>
    </source>
</evidence>
<dbReference type="KEGG" id="ppsr:I6J18_09805"/>
<dbReference type="EMBL" id="CP068053">
    <property type="protein sequence ID" value="QQT02100.1"/>
    <property type="molecule type" value="Genomic_DNA"/>
</dbReference>
<accession>A0A974NQS1</accession>
<dbReference type="AlphaFoldDB" id="A0A974NQS1"/>